<accession>J9FST5</accession>
<organism evidence="2">
    <name type="scientific">gut metagenome</name>
    <dbReference type="NCBI Taxonomy" id="749906"/>
    <lineage>
        <taxon>unclassified sequences</taxon>
        <taxon>metagenomes</taxon>
        <taxon>organismal metagenomes</taxon>
    </lineage>
</organism>
<sequence>FVAMVIVLFLVAFMPGLSLFIPRLFGL</sequence>
<keyword evidence="1" id="KW-0812">Transmembrane</keyword>
<keyword evidence="1" id="KW-0472">Membrane</keyword>
<feature type="transmembrane region" description="Helical" evidence="1">
    <location>
        <begin position="6"/>
        <end position="25"/>
    </location>
</feature>
<evidence type="ECO:0000256" key="1">
    <source>
        <dbReference type="SAM" id="Phobius"/>
    </source>
</evidence>
<protein>
    <submittedName>
        <fullName evidence="2">Uncharacterized protein</fullName>
    </submittedName>
</protein>
<evidence type="ECO:0000313" key="2">
    <source>
        <dbReference type="EMBL" id="EJW92617.1"/>
    </source>
</evidence>
<comment type="caution">
    <text evidence="2">The sequence shown here is derived from an EMBL/GenBank/DDBJ whole genome shotgun (WGS) entry which is preliminary data.</text>
</comment>
<keyword evidence="1" id="KW-1133">Transmembrane helix</keyword>
<reference evidence="2" key="1">
    <citation type="journal article" date="2012" name="PLoS ONE">
        <title>Gene sets for utilization of primary and secondary nutrition supplies in the distal gut of endangered iberian lynx.</title>
        <authorList>
            <person name="Alcaide M."/>
            <person name="Messina E."/>
            <person name="Richter M."/>
            <person name="Bargiela R."/>
            <person name="Peplies J."/>
            <person name="Huws S.A."/>
            <person name="Newbold C.J."/>
            <person name="Golyshin P.N."/>
            <person name="Simon M.A."/>
            <person name="Lopez G."/>
            <person name="Yakimov M.M."/>
            <person name="Ferrer M."/>
        </authorList>
    </citation>
    <scope>NUCLEOTIDE SEQUENCE</scope>
</reference>
<dbReference type="AlphaFoldDB" id="J9FST5"/>
<name>J9FST5_9ZZZZ</name>
<proteinExistence type="predicted"/>
<feature type="non-terminal residue" evidence="2">
    <location>
        <position position="1"/>
    </location>
</feature>
<dbReference type="EMBL" id="AMCI01007439">
    <property type="protein sequence ID" value="EJW92617.1"/>
    <property type="molecule type" value="Genomic_DNA"/>
</dbReference>
<gene>
    <name evidence="2" type="ORF">EVA_19277</name>
</gene>